<evidence type="ECO:0000313" key="1">
    <source>
        <dbReference type="EMBL" id="KNE98345.1"/>
    </source>
</evidence>
<dbReference type="Proteomes" id="UP000054564">
    <property type="component" value="Unassembled WGS sequence"/>
</dbReference>
<keyword evidence="2" id="KW-1185">Reference proteome</keyword>
<dbReference type="AlphaFoldDB" id="A0A0L0VGC2"/>
<name>A0A0L0VGC2_9BASI</name>
<dbReference type="STRING" id="1165861.A0A0L0VGC2"/>
<reference evidence="2" key="1">
    <citation type="submission" date="2014-03" db="EMBL/GenBank/DDBJ databases">
        <title>The Genome Sequence of Puccinia striiformis f. sp. tritici PST-78.</title>
        <authorList>
            <consortium name="The Broad Institute Genome Sequencing Platform"/>
            <person name="Cuomo C."/>
            <person name="Hulbert S."/>
            <person name="Chen X."/>
            <person name="Walker B."/>
            <person name="Young S.K."/>
            <person name="Zeng Q."/>
            <person name="Gargeya S."/>
            <person name="Fitzgerald M."/>
            <person name="Haas B."/>
            <person name="Abouelleil A."/>
            <person name="Alvarado L."/>
            <person name="Arachchi H.M."/>
            <person name="Berlin A.M."/>
            <person name="Chapman S.B."/>
            <person name="Goldberg J."/>
            <person name="Griggs A."/>
            <person name="Gujja S."/>
            <person name="Hansen M."/>
            <person name="Howarth C."/>
            <person name="Imamovic A."/>
            <person name="Larimer J."/>
            <person name="McCowan C."/>
            <person name="Montmayeur A."/>
            <person name="Murphy C."/>
            <person name="Neiman D."/>
            <person name="Pearson M."/>
            <person name="Priest M."/>
            <person name="Roberts A."/>
            <person name="Saif S."/>
            <person name="Shea T."/>
            <person name="Sisk P."/>
            <person name="Sykes S."/>
            <person name="Wortman J."/>
            <person name="Nusbaum C."/>
            <person name="Birren B."/>
        </authorList>
    </citation>
    <scope>NUCLEOTIDE SEQUENCE [LARGE SCALE GENOMIC DNA]</scope>
    <source>
        <strain evidence="2">race PST-78</strain>
    </source>
</reference>
<proteinExistence type="predicted"/>
<evidence type="ECO:0000313" key="2">
    <source>
        <dbReference type="Proteomes" id="UP000054564"/>
    </source>
</evidence>
<gene>
    <name evidence="1" type="ORF">PSTG_08421</name>
</gene>
<organism evidence="1 2">
    <name type="scientific">Puccinia striiformis f. sp. tritici PST-78</name>
    <dbReference type="NCBI Taxonomy" id="1165861"/>
    <lineage>
        <taxon>Eukaryota</taxon>
        <taxon>Fungi</taxon>
        <taxon>Dikarya</taxon>
        <taxon>Basidiomycota</taxon>
        <taxon>Pucciniomycotina</taxon>
        <taxon>Pucciniomycetes</taxon>
        <taxon>Pucciniales</taxon>
        <taxon>Pucciniaceae</taxon>
        <taxon>Puccinia</taxon>
    </lineage>
</organism>
<dbReference type="EMBL" id="AJIL01000058">
    <property type="protein sequence ID" value="KNE98345.1"/>
    <property type="molecule type" value="Genomic_DNA"/>
</dbReference>
<protein>
    <submittedName>
        <fullName evidence="1">Uncharacterized protein</fullName>
    </submittedName>
</protein>
<accession>A0A0L0VGC2</accession>
<comment type="caution">
    <text evidence="1">The sequence shown here is derived from an EMBL/GenBank/DDBJ whole genome shotgun (WGS) entry which is preliminary data.</text>
</comment>
<sequence>MFQNPLNHQPKEKRLNYEKVQLIHDMSYQSIVVMVDSIATLKLALQLSTAFAAHKIEDDQLIQDLALNFQTVIGGLKMRINSIREYKTTNNLVDIITGANTFPQGRLLLIAGFGNLTSTLMDM</sequence>